<evidence type="ECO:0000313" key="10">
    <source>
        <dbReference type="Proteomes" id="UP001470230"/>
    </source>
</evidence>
<evidence type="ECO:0000256" key="4">
    <source>
        <dbReference type="PROSITE-ProRule" id="PRU00023"/>
    </source>
</evidence>
<feature type="region of interest" description="Disordered" evidence="6">
    <location>
        <begin position="432"/>
        <end position="495"/>
    </location>
</feature>
<dbReference type="SUPFAM" id="SSF48403">
    <property type="entry name" value="Ankyrin repeat"/>
    <property type="match status" value="1"/>
</dbReference>
<dbReference type="InterPro" id="IPR038508">
    <property type="entry name" value="ArfGAP_dom_sf"/>
</dbReference>
<dbReference type="InterPro" id="IPR027267">
    <property type="entry name" value="AH/BAR_dom_sf"/>
</dbReference>
<dbReference type="PROSITE" id="PS50297">
    <property type="entry name" value="ANK_REP_REGION"/>
    <property type="match status" value="1"/>
</dbReference>
<dbReference type="SUPFAM" id="SSF103657">
    <property type="entry name" value="BAR/IMD domain-like"/>
    <property type="match status" value="1"/>
</dbReference>
<keyword evidence="1" id="KW-0479">Metal-binding</keyword>
<dbReference type="InterPro" id="IPR045258">
    <property type="entry name" value="ACAP1/2/3-like"/>
</dbReference>
<dbReference type="PROSITE" id="PS50003">
    <property type="entry name" value="PH_DOMAIN"/>
    <property type="match status" value="1"/>
</dbReference>
<feature type="domain" description="Arf-GAP" evidence="8">
    <location>
        <begin position="495"/>
        <end position="682"/>
    </location>
</feature>
<dbReference type="InterPro" id="IPR011993">
    <property type="entry name" value="PH-like_dom_sf"/>
</dbReference>
<gene>
    <name evidence="9" type="ORF">M9Y10_002451</name>
</gene>
<dbReference type="InterPro" id="IPR037278">
    <property type="entry name" value="ARFGAP/RecO"/>
</dbReference>
<dbReference type="PRINTS" id="PR00405">
    <property type="entry name" value="REVINTRACTNG"/>
</dbReference>
<dbReference type="Gene3D" id="1.25.40.20">
    <property type="entry name" value="Ankyrin repeat-containing domain"/>
    <property type="match status" value="1"/>
</dbReference>
<feature type="compositionally biased region" description="Basic and acidic residues" evidence="6">
    <location>
        <begin position="611"/>
        <end position="628"/>
    </location>
</feature>
<feature type="compositionally biased region" description="Acidic residues" evidence="6">
    <location>
        <begin position="598"/>
        <end position="610"/>
    </location>
</feature>
<dbReference type="InterPro" id="IPR001164">
    <property type="entry name" value="ArfGAP_dom"/>
</dbReference>
<keyword evidence="4" id="KW-0040">ANK repeat</keyword>
<dbReference type="SUPFAM" id="SSF50729">
    <property type="entry name" value="PH domain-like"/>
    <property type="match status" value="1"/>
</dbReference>
<feature type="region of interest" description="Disordered" evidence="6">
    <location>
        <begin position="282"/>
        <end position="314"/>
    </location>
</feature>
<dbReference type="Pfam" id="PF01412">
    <property type="entry name" value="ArfGap"/>
    <property type="match status" value="1"/>
</dbReference>
<dbReference type="Pfam" id="PF00023">
    <property type="entry name" value="Ank"/>
    <property type="match status" value="1"/>
</dbReference>
<feature type="compositionally biased region" description="Acidic residues" evidence="6">
    <location>
        <begin position="629"/>
        <end position="647"/>
    </location>
</feature>
<dbReference type="PROSITE" id="PS50088">
    <property type="entry name" value="ANK_REPEAT"/>
    <property type="match status" value="1"/>
</dbReference>
<evidence type="ECO:0000256" key="6">
    <source>
        <dbReference type="SAM" id="MobiDB-lite"/>
    </source>
</evidence>
<dbReference type="Gene3D" id="2.30.29.30">
    <property type="entry name" value="Pleckstrin-homology domain (PH domain)/Phosphotyrosine-binding domain (PTB)"/>
    <property type="match status" value="1"/>
</dbReference>
<feature type="region of interest" description="Disordered" evidence="6">
    <location>
        <begin position="866"/>
        <end position="896"/>
    </location>
</feature>
<name>A0ABR2L9V0_9EUKA</name>
<dbReference type="SMART" id="SM00248">
    <property type="entry name" value="ANK"/>
    <property type="match status" value="2"/>
</dbReference>
<reference evidence="9 10" key="1">
    <citation type="submission" date="2024-04" db="EMBL/GenBank/DDBJ databases">
        <title>Tritrichomonas musculus Genome.</title>
        <authorList>
            <person name="Alves-Ferreira E."/>
            <person name="Grigg M."/>
            <person name="Lorenzi H."/>
            <person name="Galac M."/>
        </authorList>
    </citation>
    <scope>NUCLEOTIDE SEQUENCE [LARGE SCALE GENOMIC DNA]</scope>
    <source>
        <strain evidence="9 10">EAF2021</strain>
    </source>
</reference>
<feature type="repeat" description="ANK" evidence="4">
    <location>
        <begin position="749"/>
        <end position="781"/>
    </location>
</feature>
<accession>A0ABR2L9V0</accession>
<dbReference type="PANTHER" id="PTHR23180">
    <property type="entry name" value="CENTAURIN/ARF"/>
    <property type="match status" value="1"/>
</dbReference>
<protein>
    <recommendedName>
        <fullName evidence="11">ARF GAP-like zinc finger-containing protein</fullName>
    </recommendedName>
</protein>
<evidence type="ECO:0000313" key="9">
    <source>
        <dbReference type="EMBL" id="KAK8900128.1"/>
    </source>
</evidence>
<dbReference type="Pfam" id="PF16746">
    <property type="entry name" value="BAR_3"/>
    <property type="match status" value="1"/>
</dbReference>
<dbReference type="EMBL" id="JAPFFF010000001">
    <property type="protein sequence ID" value="KAK8900128.1"/>
    <property type="molecule type" value="Genomic_DNA"/>
</dbReference>
<dbReference type="Gene3D" id="1.10.220.150">
    <property type="entry name" value="Arf GTPase activating protein"/>
    <property type="match status" value="1"/>
</dbReference>
<feature type="compositionally biased region" description="Basic residues" evidence="6">
    <location>
        <begin position="583"/>
        <end position="594"/>
    </location>
</feature>
<dbReference type="PROSITE" id="PS50115">
    <property type="entry name" value="ARFGAP"/>
    <property type="match status" value="1"/>
</dbReference>
<evidence type="ECO:0000256" key="5">
    <source>
        <dbReference type="PROSITE-ProRule" id="PRU00288"/>
    </source>
</evidence>
<evidence type="ECO:0008006" key="11">
    <source>
        <dbReference type="Google" id="ProtNLM"/>
    </source>
</evidence>
<dbReference type="Pfam" id="PF00169">
    <property type="entry name" value="PH"/>
    <property type="match status" value="1"/>
</dbReference>
<feature type="domain" description="PH" evidence="7">
    <location>
        <begin position="329"/>
        <end position="422"/>
    </location>
</feature>
<dbReference type="InterPro" id="IPR036770">
    <property type="entry name" value="Ankyrin_rpt-contain_sf"/>
</dbReference>
<dbReference type="PANTHER" id="PTHR23180:SF160">
    <property type="entry name" value="ADP-RIBOSYLATION FACTOR GTPASE-ACTIVATING PROTEIN EFFECTOR PROTEIN 1"/>
    <property type="match status" value="1"/>
</dbReference>
<dbReference type="CDD" id="cd07307">
    <property type="entry name" value="BAR"/>
    <property type="match status" value="1"/>
</dbReference>
<sequence length="896" mass="101780">MSDQNIDLKSHLMDYVMPNPVFILDQEKRSKYLHQVGDHLESVSKLFNHFGDMGEKICSTLTNIFMELNEVEVISSDSKYNTLLESFKSTTIALRSYFLGINEKVVQPLHEFVKKDLKTLKEYRKQYEHCSAIYDTAVERHVSGFQKHFSIGSSSNVLSSNLSSAQQTEEVDSTLIQSHQQATEAFFNFSSQMSYIEEKLKYVLPNLFISYLSLFEKNFSTCLQDVADFKEQFNEIKAKADESNKTSQAQAKKDITDRHELQSFIPKFWEYVISLENKSTKRENKSGPISIGFTSIGSESSTDTTEESSDTNNPFDDFTYRTSISTRNSRSMQGFLWKKCHLNWKRRFFICNNGLLSYGKTVESTIKSPKEIDLLLCAAKLEPSQPRRNCFSVRTPDRKFILQALTAYEMNVWMNVILKNIIAKASNANIEKNNNNKHEKDNHHQHQSTNSPSSFTKNKSNKSKSTNSNNSNNKSNDSSKTKHHHQHQNGDDDKRSVAFCPSKNICADCGAKGASWVSVTWGVTLCTACAGVHRSLSSSVSFVRSIELDDIAPAQLMIIDSIGTKRANSLLEGKLIYAEEKRERKRHRQERPHHQHEEDDEIDIDDNEDDPEKREKQNLKKKKDKDSESSDYYEYDDDDSNSADDEPSITKIQPHESTQKRSLFIQQKYKALAFVKMPKSKSVPDVFDSIKRQCLIDVYNGLIFAKSKDAIPFIKGFSPLHASVCIGNPVILEFVLLQLPDFLNKLDDRGWSPLSYAAYYQKMPVVAFLLESGADPDASPSASHPWSIAHAKGNTELESLIKSFTKNIKKLEKSDFVMPDNAPHSEFGNLQSVHESELLMSATQQHKLKKLDTLSGDEIKKAFRKLHEGKNDDDNNNNGGGPTFGGQPSTFHNEDE</sequence>
<dbReference type="SMART" id="SM00105">
    <property type="entry name" value="ArfGap"/>
    <property type="match status" value="1"/>
</dbReference>
<evidence type="ECO:0000259" key="8">
    <source>
        <dbReference type="PROSITE" id="PS50115"/>
    </source>
</evidence>
<dbReference type="SMART" id="SM00233">
    <property type="entry name" value="PH"/>
    <property type="match status" value="1"/>
</dbReference>
<dbReference type="InterPro" id="IPR004148">
    <property type="entry name" value="BAR_dom"/>
</dbReference>
<keyword evidence="3" id="KW-0862">Zinc</keyword>
<feature type="compositionally biased region" description="Low complexity" evidence="6">
    <location>
        <begin position="448"/>
        <end position="478"/>
    </location>
</feature>
<evidence type="ECO:0000256" key="1">
    <source>
        <dbReference type="ARBA" id="ARBA00022723"/>
    </source>
</evidence>
<organism evidence="9 10">
    <name type="scientific">Tritrichomonas musculus</name>
    <dbReference type="NCBI Taxonomy" id="1915356"/>
    <lineage>
        <taxon>Eukaryota</taxon>
        <taxon>Metamonada</taxon>
        <taxon>Parabasalia</taxon>
        <taxon>Tritrichomonadida</taxon>
        <taxon>Tritrichomonadidae</taxon>
        <taxon>Tritrichomonas</taxon>
    </lineage>
</organism>
<dbReference type="InterPro" id="IPR002110">
    <property type="entry name" value="Ankyrin_rpt"/>
</dbReference>
<evidence type="ECO:0000256" key="3">
    <source>
        <dbReference type="ARBA" id="ARBA00022833"/>
    </source>
</evidence>
<comment type="caution">
    <text evidence="9">The sequence shown here is derived from an EMBL/GenBank/DDBJ whole genome shotgun (WGS) entry which is preliminary data.</text>
</comment>
<feature type="region of interest" description="Disordered" evidence="6">
    <location>
        <begin position="582"/>
        <end position="657"/>
    </location>
</feature>
<proteinExistence type="predicted"/>
<dbReference type="Proteomes" id="UP001470230">
    <property type="component" value="Unassembled WGS sequence"/>
</dbReference>
<evidence type="ECO:0000259" key="7">
    <source>
        <dbReference type="PROSITE" id="PS50003"/>
    </source>
</evidence>
<evidence type="ECO:0000256" key="2">
    <source>
        <dbReference type="ARBA" id="ARBA00022771"/>
    </source>
</evidence>
<feature type="compositionally biased region" description="Basic and acidic residues" evidence="6">
    <location>
        <begin position="434"/>
        <end position="444"/>
    </location>
</feature>
<dbReference type="SUPFAM" id="SSF57863">
    <property type="entry name" value="ArfGap/RecO-like zinc finger"/>
    <property type="match status" value="1"/>
</dbReference>
<keyword evidence="2 5" id="KW-0863">Zinc-finger</keyword>
<keyword evidence="10" id="KW-1185">Reference proteome</keyword>
<dbReference type="InterPro" id="IPR001849">
    <property type="entry name" value="PH_domain"/>
</dbReference>
<feature type="compositionally biased region" description="Polar residues" evidence="6">
    <location>
        <begin position="886"/>
        <end position="896"/>
    </location>
</feature>
<dbReference type="Gene3D" id="1.20.1270.60">
    <property type="entry name" value="Arfaptin homology (AH) domain/BAR domain"/>
    <property type="match status" value="1"/>
</dbReference>